<gene>
    <name evidence="1" type="ORF">FP026_27845</name>
</gene>
<dbReference type="RefSeq" id="WP_149637795.1">
    <property type="nucleotide sequence ID" value="NZ_VNIP01000016.1"/>
</dbReference>
<dbReference type="AlphaFoldDB" id="A0A5B0VPK9"/>
<dbReference type="InterPro" id="IPR010385">
    <property type="entry name" value="DUF982"/>
</dbReference>
<comment type="caution">
    <text evidence="1">The sequence shown here is derived from an EMBL/GenBank/DDBJ whole genome shotgun (WGS) entry which is preliminary data.</text>
</comment>
<protein>
    <submittedName>
        <fullName evidence="1">DUF982 domain-containing protein</fullName>
    </submittedName>
</protein>
<evidence type="ECO:0000313" key="2">
    <source>
        <dbReference type="Proteomes" id="UP000323608"/>
    </source>
</evidence>
<sequence>MAQWWSKSVIVETRQSADRLVISNAERAAEYLLNEWPTLENERAHKAARKALLAAHEGKIDAEDARAAFVAALKEGGIYIFEE</sequence>
<accession>A0A5B0VPK9</accession>
<dbReference type="Gene3D" id="6.10.250.730">
    <property type="match status" value="1"/>
</dbReference>
<dbReference type="EMBL" id="VNIP01000016">
    <property type="protein sequence ID" value="KAA1176650.1"/>
    <property type="molecule type" value="Genomic_DNA"/>
</dbReference>
<dbReference type="Pfam" id="PF06169">
    <property type="entry name" value="DUF982"/>
    <property type="match status" value="1"/>
</dbReference>
<organism evidence="1 2">
    <name type="scientific">Rhizobium tropici</name>
    <dbReference type="NCBI Taxonomy" id="398"/>
    <lineage>
        <taxon>Bacteria</taxon>
        <taxon>Pseudomonadati</taxon>
        <taxon>Pseudomonadota</taxon>
        <taxon>Alphaproteobacteria</taxon>
        <taxon>Hyphomicrobiales</taxon>
        <taxon>Rhizobiaceae</taxon>
        <taxon>Rhizobium/Agrobacterium group</taxon>
        <taxon>Rhizobium</taxon>
    </lineage>
</organism>
<dbReference type="OrthoDB" id="8381799at2"/>
<dbReference type="Proteomes" id="UP000323608">
    <property type="component" value="Unassembled WGS sequence"/>
</dbReference>
<evidence type="ECO:0000313" key="1">
    <source>
        <dbReference type="EMBL" id="KAA1176650.1"/>
    </source>
</evidence>
<reference evidence="1 2" key="1">
    <citation type="submission" date="2019-07" db="EMBL/GenBank/DDBJ databases">
        <title>The Draft Genome Sequence of Rhizobium tropici SARCC-755 Associated with Superior Nodulation on Pigeonpea (Cajanus cajan (L.) Millsp.).</title>
        <authorList>
            <person name="Bopape F.L."/>
            <person name="Hassen A.I."/>
            <person name="Swanevelder Z.H."/>
            <person name="Gwata E.T."/>
        </authorList>
    </citation>
    <scope>NUCLEOTIDE SEQUENCE [LARGE SCALE GENOMIC DNA]</scope>
    <source>
        <strain evidence="1 2">SARCC-755</strain>
    </source>
</reference>
<name>A0A5B0VPK9_RHITR</name>
<proteinExistence type="predicted"/>